<dbReference type="SUPFAM" id="SSF48208">
    <property type="entry name" value="Six-hairpin glycosidases"/>
    <property type="match status" value="1"/>
</dbReference>
<dbReference type="EC" id="3.2.1.180" evidence="5"/>
<dbReference type="InterPro" id="IPR052369">
    <property type="entry name" value="UG_Glycosaminoglycan_Hydrolase"/>
</dbReference>
<dbReference type="GO" id="GO:0000272">
    <property type="term" value="P:polysaccharide catabolic process"/>
    <property type="evidence" value="ECO:0007669"/>
    <property type="project" value="TreeGrafter"/>
</dbReference>
<name>A0AAE3VC88_9FIRM</name>
<dbReference type="PANTHER" id="PTHR36845:SF1">
    <property type="entry name" value="HYDROLASE, PUTATIVE (AFU_ORTHOLOGUE AFUA_7G05090)-RELATED"/>
    <property type="match status" value="1"/>
</dbReference>
<keyword evidence="1 5" id="KW-0378">Hydrolase</keyword>
<feature type="binding site" evidence="4">
    <location>
        <position position="203"/>
    </location>
    <ligand>
        <name>substrate</name>
    </ligand>
</feature>
<comment type="caution">
    <text evidence="5">The sequence shown here is derived from an EMBL/GenBank/DDBJ whole genome shotgun (WGS) entry which is preliminary data.</text>
</comment>
<evidence type="ECO:0000256" key="4">
    <source>
        <dbReference type="PIRSR" id="PIRSR610905-2"/>
    </source>
</evidence>
<feature type="active site" description="Proton donor" evidence="3">
    <location>
        <position position="145"/>
    </location>
</feature>
<feature type="binding site" evidence="4">
    <location>
        <position position="201"/>
    </location>
    <ligand>
        <name>substrate</name>
    </ligand>
</feature>
<accession>A0AAE3VC88</accession>
<sequence>MMRQDYEKILAKCFEKVNHMNDRLDGFPHITRKSAWLTNRDGHWTGGFWIGLLWLERIMVSDSGMDEMIKSWAMKLRCRMDDTSTHDQGFIFGPSCVLGYRVTGDEAYLPLIHAGAENLIKQYIPASGLIRAWGEYGYAGISIVDTIMNIPLLWISGELLDDPTRKELCLSVGRRIQKYAVREDYSTYHVVRWDKNYIIYGDTHQGFSADSCWSRGQAWALYGFSNMYRYTGETEFLEEAIKIADYYWEHLNDDLMPAWDFNFRNDSSQPIDAAASSIACAGMALISEMCRVRKDTKAANLWGKRADRIIAAETNICLFDDMDKYGIIRHATVDFPRKSGVDESAMYGDYYFAEALYRRINIDTPKVTSLLY</sequence>
<evidence type="ECO:0000313" key="6">
    <source>
        <dbReference type="Proteomes" id="UP001241537"/>
    </source>
</evidence>
<feature type="binding site" evidence="4">
    <location>
        <position position="215"/>
    </location>
    <ligand>
        <name>substrate</name>
    </ligand>
</feature>
<proteinExistence type="inferred from homology"/>
<gene>
    <name evidence="5" type="ORF">J2S20_002350</name>
</gene>
<feature type="binding site" evidence="4">
    <location>
        <position position="219"/>
    </location>
    <ligand>
        <name>substrate</name>
    </ligand>
</feature>
<dbReference type="InterPro" id="IPR008928">
    <property type="entry name" value="6-hairpin_glycosidase_sf"/>
</dbReference>
<dbReference type="AlphaFoldDB" id="A0AAE3VC88"/>
<feature type="binding site" evidence="4">
    <location>
        <position position="87"/>
    </location>
    <ligand>
        <name>substrate</name>
    </ligand>
</feature>
<feature type="active site" description="Nucleophile" evidence="3">
    <location>
        <position position="87"/>
    </location>
</feature>
<dbReference type="InterPro" id="IPR012341">
    <property type="entry name" value="6hp_glycosidase-like_sf"/>
</dbReference>
<keyword evidence="6" id="KW-1185">Reference proteome</keyword>
<dbReference type="Gene3D" id="1.50.10.10">
    <property type="match status" value="1"/>
</dbReference>
<dbReference type="PANTHER" id="PTHR36845">
    <property type="entry name" value="HYDROLASE, PUTATIVE (AFU_ORTHOLOGUE AFUA_7G05090)-RELATED"/>
    <property type="match status" value="1"/>
</dbReference>
<protein>
    <submittedName>
        <fullName evidence="5">Unsaturated chondroitin disaccharide hydrolase</fullName>
        <ecNumber evidence="5">3.2.1.180</ecNumber>
    </submittedName>
</protein>
<feature type="binding site" evidence="4">
    <location>
        <position position="145"/>
    </location>
    <ligand>
        <name>substrate</name>
    </ligand>
</feature>
<keyword evidence="5" id="KW-0326">Glycosidase</keyword>
<evidence type="ECO:0000256" key="2">
    <source>
        <dbReference type="ARBA" id="ARBA00038358"/>
    </source>
</evidence>
<dbReference type="GO" id="GO:0052757">
    <property type="term" value="F:chondroitin hydrolase activity"/>
    <property type="evidence" value="ECO:0007669"/>
    <property type="project" value="TreeGrafter"/>
</dbReference>
<evidence type="ECO:0000313" key="5">
    <source>
        <dbReference type="EMBL" id="MDQ0153628.1"/>
    </source>
</evidence>
<reference evidence="5" key="1">
    <citation type="submission" date="2023-07" db="EMBL/GenBank/DDBJ databases">
        <title>Genomic Encyclopedia of Type Strains, Phase IV (KMG-IV): sequencing the most valuable type-strain genomes for metagenomic binning, comparative biology and taxonomic classification.</title>
        <authorList>
            <person name="Goeker M."/>
        </authorList>
    </citation>
    <scope>NUCLEOTIDE SEQUENCE</scope>
    <source>
        <strain evidence="5">DSM 19659</strain>
    </source>
</reference>
<dbReference type="RefSeq" id="WP_307255511.1">
    <property type="nucleotide sequence ID" value="NZ_JAUSTO010000027.1"/>
</dbReference>
<dbReference type="GO" id="GO:0102212">
    <property type="term" value="F:unsaturated chondroitin disaccharide hydrolase activity"/>
    <property type="evidence" value="ECO:0007669"/>
    <property type="project" value="UniProtKB-EC"/>
</dbReference>
<evidence type="ECO:0000256" key="3">
    <source>
        <dbReference type="PIRSR" id="PIRSR610905-1"/>
    </source>
</evidence>
<dbReference type="InterPro" id="IPR010905">
    <property type="entry name" value="Glyco_hydro_88"/>
</dbReference>
<dbReference type="Proteomes" id="UP001241537">
    <property type="component" value="Unassembled WGS sequence"/>
</dbReference>
<comment type="similarity">
    <text evidence="2">Belongs to the glycosyl hydrolase 88 family.</text>
</comment>
<dbReference type="EMBL" id="JAUSTO010000027">
    <property type="protein sequence ID" value="MDQ0153628.1"/>
    <property type="molecule type" value="Genomic_DNA"/>
</dbReference>
<evidence type="ECO:0000256" key="1">
    <source>
        <dbReference type="ARBA" id="ARBA00022801"/>
    </source>
</evidence>
<organism evidence="5 6">
    <name type="scientific">Moryella indoligenes</name>
    <dbReference type="NCBI Taxonomy" id="371674"/>
    <lineage>
        <taxon>Bacteria</taxon>
        <taxon>Bacillati</taxon>
        <taxon>Bacillota</taxon>
        <taxon>Clostridia</taxon>
        <taxon>Lachnospirales</taxon>
        <taxon>Lachnospiraceae</taxon>
        <taxon>Moryella</taxon>
    </lineage>
</organism>
<dbReference type="Pfam" id="PF07470">
    <property type="entry name" value="Glyco_hydro_88"/>
    <property type="match status" value="1"/>
</dbReference>